<dbReference type="KEGG" id="app:CAP2UW1_2801"/>
<gene>
    <name evidence="2" type="ordered locus">CAP2UW1_2801</name>
</gene>
<evidence type="ECO:0000256" key="1">
    <source>
        <dbReference type="SAM" id="MobiDB-lite"/>
    </source>
</evidence>
<organism evidence="2">
    <name type="scientific">Accumulibacter regalis</name>
    <dbReference type="NCBI Taxonomy" id="522306"/>
    <lineage>
        <taxon>Bacteria</taxon>
        <taxon>Pseudomonadati</taxon>
        <taxon>Pseudomonadota</taxon>
        <taxon>Betaproteobacteria</taxon>
        <taxon>Candidatus Accumulibacter</taxon>
    </lineage>
</organism>
<sequence length="118" mass="13332">MNILNSWKTLELSTREGEVLLCIEGRVYGSNPRFPSSSHIRTSPITAYRFESNAMVVMTKRGSEYVLGKPDPSQAFAQQRLIRRLALINQAPPSSFNEIESQLTGYPALQRDETTQEI</sequence>
<accession>C7RTE9</accession>
<evidence type="ECO:0000313" key="2">
    <source>
        <dbReference type="EMBL" id="ACV36082.1"/>
    </source>
</evidence>
<proteinExistence type="predicted"/>
<dbReference type="EMBL" id="CP001715">
    <property type="protein sequence ID" value="ACV36082.1"/>
    <property type="molecule type" value="Genomic_DNA"/>
</dbReference>
<dbReference type="HOGENOM" id="CLU_2067954_0_0_4"/>
<protein>
    <submittedName>
        <fullName evidence="2">Uncharacterized protein</fullName>
    </submittedName>
</protein>
<reference evidence="2" key="2">
    <citation type="submission" date="2009-09" db="EMBL/GenBank/DDBJ databases">
        <title>Complete sequence of chromosome of Candidatus Accumulibacter phosphatis clade IIA str. UW-1.</title>
        <authorList>
            <consortium name="US DOE Joint Genome Institute"/>
            <person name="Martin H.G."/>
            <person name="Ivanova N."/>
            <person name="Kunin V."/>
            <person name="Warnecke F."/>
            <person name="Barry K."/>
            <person name="He S."/>
            <person name="Salamov A."/>
            <person name="Szeto E."/>
            <person name="Dalin E."/>
            <person name="Pangilinan J.L."/>
            <person name="Lapidus A."/>
            <person name="Lowry S."/>
            <person name="Kyrpides N.C."/>
            <person name="McMahon K.D."/>
            <person name="Hugenholtz P."/>
        </authorList>
    </citation>
    <scope>NUCLEOTIDE SEQUENCE [LARGE SCALE GENOMIC DNA]</scope>
    <source>
        <strain evidence="2">UW-1</strain>
    </source>
</reference>
<feature type="region of interest" description="Disordered" evidence="1">
    <location>
        <begin position="98"/>
        <end position="118"/>
    </location>
</feature>
<name>C7RTE9_ACCRE</name>
<reference evidence="2" key="1">
    <citation type="submission" date="2009-08" db="EMBL/GenBank/DDBJ databases">
        <authorList>
            <consortium name="US DOE Joint Genome Institute"/>
            <person name="Lucas S."/>
            <person name="Copeland A."/>
            <person name="Lapidus A."/>
            <person name="Glavina del Rio T."/>
            <person name="Dalin E."/>
            <person name="Tice H."/>
            <person name="Bruce D."/>
            <person name="Barry K."/>
            <person name="Pitluck S."/>
            <person name="Lowry S."/>
            <person name="Larimer F."/>
            <person name="Land M."/>
            <person name="Hauser L."/>
            <person name="Kyrpides N."/>
            <person name="Ivanova N."/>
            <person name="McMahon K.D."/>
            <person name="Hugenholtz P."/>
        </authorList>
    </citation>
    <scope>NUCLEOTIDE SEQUENCE</scope>
    <source>
        <strain evidence="2">UW-1</strain>
    </source>
</reference>
<dbReference type="AlphaFoldDB" id="C7RTE9"/>
<dbReference type="OrthoDB" id="9851644at2"/>